<reference evidence="1" key="2">
    <citation type="submission" date="2023-06" db="EMBL/GenBank/DDBJ databases">
        <authorList>
            <person name="Ma L."/>
            <person name="Liu K.-W."/>
            <person name="Li Z."/>
            <person name="Hsiao Y.-Y."/>
            <person name="Qi Y."/>
            <person name="Fu T."/>
            <person name="Tang G."/>
            <person name="Zhang D."/>
            <person name="Sun W.-H."/>
            <person name="Liu D.-K."/>
            <person name="Li Y."/>
            <person name="Chen G.-Z."/>
            <person name="Liu X.-D."/>
            <person name="Liao X.-Y."/>
            <person name="Jiang Y.-T."/>
            <person name="Yu X."/>
            <person name="Hao Y."/>
            <person name="Huang J."/>
            <person name="Zhao X.-W."/>
            <person name="Ke S."/>
            <person name="Chen Y.-Y."/>
            <person name="Wu W.-L."/>
            <person name="Hsu J.-L."/>
            <person name="Lin Y.-F."/>
            <person name="Huang M.-D."/>
            <person name="Li C.-Y."/>
            <person name="Huang L."/>
            <person name="Wang Z.-W."/>
            <person name="Zhao X."/>
            <person name="Zhong W.-Y."/>
            <person name="Peng D.-H."/>
            <person name="Ahmad S."/>
            <person name="Lan S."/>
            <person name="Zhang J.-S."/>
            <person name="Tsai W.-C."/>
            <person name="Van De Peer Y."/>
            <person name="Liu Z.-J."/>
        </authorList>
    </citation>
    <scope>NUCLEOTIDE SEQUENCE</scope>
    <source>
        <strain evidence="1">CP</strain>
        <tissue evidence="1">Leaves</tissue>
    </source>
</reference>
<evidence type="ECO:0000313" key="2">
    <source>
        <dbReference type="Proteomes" id="UP001180020"/>
    </source>
</evidence>
<evidence type="ECO:0000313" key="1">
    <source>
        <dbReference type="EMBL" id="KAK1319084.1"/>
    </source>
</evidence>
<name>A0AAV9F0A6_ACOCL</name>
<dbReference type="AlphaFoldDB" id="A0AAV9F0A6"/>
<keyword evidence="2" id="KW-1185">Reference proteome</keyword>
<reference evidence="1" key="1">
    <citation type="journal article" date="2023" name="Nat. Commun.">
        <title>Diploid and tetraploid genomes of Acorus and the evolution of monocots.</title>
        <authorList>
            <person name="Ma L."/>
            <person name="Liu K.W."/>
            <person name="Li Z."/>
            <person name="Hsiao Y.Y."/>
            <person name="Qi Y."/>
            <person name="Fu T."/>
            <person name="Tang G.D."/>
            <person name="Zhang D."/>
            <person name="Sun W.H."/>
            <person name="Liu D.K."/>
            <person name="Li Y."/>
            <person name="Chen G.Z."/>
            <person name="Liu X.D."/>
            <person name="Liao X.Y."/>
            <person name="Jiang Y.T."/>
            <person name="Yu X."/>
            <person name="Hao Y."/>
            <person name="Huang J."/>
            <person name="Zhao X.W."/>
            <person name="Ke S."/>
            <person name="Chen Y.Y."/>
            <person name="Wu W.L."/>
            <person name="Hsu J.L."/>
            <person name="Lin Y.F."/>
            <person name="Huang M.D."/>
            <person name="Li C.Y."/>
            <person name="Huang L."/>
            <person name="Wang Z.W."/>
            <person name="Zhao X."/>
            <person name="Zhong W.Y."/>
            <person name="Peng D.H."/>
            <person name="Ahmad S."/>
            <person name="Lan S."/>
            <person name="Zhang J.S."/>
            <person name="Tsai W.C."/>
            <person name="Van de Peer Y."/>
            <person name="Liu Z.J."/>
        </authorList>
    </citation>
    <scope>NUCLEOTIDE SEQUENCE</scope>
    <source>
        <strain evidence="1">CP</strain>
    </source>
</reference>
<comment type="caution">
    <text evidence="1">The sequence shown here is derived from an EMBL/GenBank/DDBJ whole genome shotgun (WGS) entry which is preliminary data.</text>
</comment>
<gene>
    <name evidence="1" type="ORF">QJS10_CPB04g00774</name>
</gene>
<dbReference type="EMBL" id="JAUJYO010000004">
    <property type="protein sequence ID" value="KAK1319084.1"/>
    <property type="molecule type" value="Genomic_DNA"/>
</dbReference>
<dbReference type="Proteomes" id="UP001180020">
    <property type="component" value="Unassembled WGS sequence"/>
</dbReference>
<organism evidence="1 2">
    <name type="scientific">Acorus calamus</name>
    <name type="common">Sweet flag</name>
    <dbReference type="NCBI Taxonomy" id="4465"/>
    <lineage>
        <taxon>Eukaryota</taxon>
        <taxon>Viridiplantae</taxon>
        <taxon>Streptophyta</taxon>
        <taxon>Embryophyta</taxon>
        <taxon>Tracheophyta</taxon>
        <taxon>Spermatophyta</taxon>
        <taxon>Magnoliopsida</taxon>
        <taxon>Liliopsida</taxon>
        <taxon>Acoraceae</taxon>
        <taxon>Acorus</taxon>
    </lineage>
</organism>
<proteinExistence type="predicted"/>
<sequence length="147" mass="16796">MNPECGDEALQRGTVFVDCEAALEESGELLGEFGRGVLKRGDVEGRLVDLSNLCFHDGDQTHPLEDLLPVFPRLSIPLENGSWVLMWVDVENLAYHVVRVCLQSDLYHFEEVFMWNQQEILKTIMIQLGAKDLNLLVNIVIMVDRRR</sequence>
<protein>
    <submittedName>
        <fullName evidence="1">Uncharacterized protein</fullName>
    </submittedName>
</protein>
<accession>A0AAV9F0A6</accession>